<organism evidence="4">
    <name type="scientific">Melampsora larici-populina (strain 98AG31 / pathotype 3-4-7)</name>
    <name type="common">Poplar leaf rust fungus</name>
    <dbReference type="NCBI Taxonomy" id="747676"/>
    <lineage>
        <taxon>Eukaryota</taxon>
        <taxon>Fungi</taxon>
        <taxon>Dikarya</taxon>
        <taxon>Basidiomycota</taxon>
        <taxon>Pucciniomycotina</taxon>
        <taxon>Pucciniomycetes</taxon>
        <taxon>Pucciniales</taxon>
        <taxon>Melampsoraceae</taxon>
        <taxon>Melampsora</taxon>
    </lineage>
</organism>
<dbReference type="RefSeq" id="XP_007409423.1">
    <property type="nucleotide sequence ID" value="XM_007409361.1"/>
</dbReference>
<dbReference type="Proteomes" id="UP000001072">
    <property type="component" value="Unassembled WGS sequence"/>
</dbReference>
<evidence type="ECO:0000313" key="4">
    <source>
        <dbReference type="Proteomes" id="UP000001072"/>
    </source>
</evidence>
<keyword evidence="1" id="KW-0175">Coiled coil</keyword>
<dbReference type="VEuPathDB" id="FungiDB:MELLADRAFT_116245"/>
<dbReference type="KEGG" id="mlr:MELLADRAFT_116245"/>
<dbReference type="HOGENOM" id="CLU_607021_0_0_1"/>
<gene>
    <name evidence="3" type="ORF">MELLADRAFT_116245</name>
</gene>
<accession>F4RJD8</accession>
<keyword evidence="4" id="KW-1185">Reference proteome</keyword>
<dbReference type="GeneID" id="18925780"/>
<feature type="region of interest" description="Disordered" evidence="2">
    <location>
        <begin position="1"/>
        <end position="48"/>
    </location>
</feature>
<evidence type="ECO:0000256" key="2">
    <source>
        <dbReference type="SAM" id="MobiDB-lite"/>
    </source>
</evidence>
<feature type="coiled-coil region" evidence="1">
    <location>
        <begin position="232"/>
        <end position="266"/>
    </location>
</feature>
<proteinExistence type="predicted"/>
<sequence length="451" mass="51342">MMSNFESNDIVVPPSFDQPIQSNHHNPNQHHHQKNSVQFPTPPDSAISLTYSNQSTSIPTSAVLIDKYLTAYSNQLISDSSHQDQQQNTIEFPLSSSTTLKRKADVLLPSSSSKHLTNPNINRRTDEPIRAMHRWLIRTYESDQSSVVPEIDIRVKFKGLCDRLERTRMIHLDPEPMELVKEVFPGVAQEIRVMQGSIRSNEEHVIRGLRYRRRVDSDCLAQLDLRSSIPLELHSSQLIEALRERVNELEDELEFETEINKRARLMSSRRESDEMIRQTGSSSFTIDAQSDHSTNATSVHSIDTSSMSLAERIWTRLKIECRASNVRFEEGKKVTISWYDEVQEADFNAIVPFQTSIKPNRKPHSIRIINLTSEQINEELFSFNSGLGLVGNHWTYLKNKGKNIYLLKKNFKCVGLMDVKAEEGVVTYSSQTSQATFNFSVGLTNSSAASS</sequence>
<reference evidence="4" key="1">
    <citation type="journal article" date="2011" name="Proc. Natl. Acad. Sci. U.S.A.">
        <title>Obligate biotrophy features unraveled by the genomic analysis of rust fungi.</title>
        <authorList>
            <person name="Duplessis S."/>
            <person name="Cuomo C.A."/>
            <person name="Lin Y.-C."/>
            <person name="Aerts A."/>
            <person name="Tisserant E."/>
            <person name="Veneault-Fourrey C."/>
            <person name="Joly D.L."/>
            <person name="Hacquard S."/>
            <person name="Amselem J."/>
            <person name="Cantarel B.L."/>
            <person name="Chiu R."/>
            <person name="Coutinho P.M."/>
            <person name="Feau N."/>
            <person name="Field M."/>
            <person name="Frey P."/>
            <person name="Gelhaye E."/>
            <person name="Goldberg J."/>
            <person name="Grabherr M.G."/>
            <person name="Kodira C.D."/>
            <person name="Kohler A."/>
            <person name="Kuees U."/>
            <person name="Lindquist E.A."/>
            <person name="Lucas S.M."/>
            <person name="Mago R."/>
            <person name="Mauceli E."/>
            <person name="Morin E."/>
            <person name="Murat C."/>
            <person name="Pangilinan J.L."/>
            <person name="Park R."/>
            <person name="Pearson M."/>
            <person name="Quesneville H."/>
            <person name="Rouhier N."/>
            <person name="Sakthikumar S."/>
            <person name="Salamov A.A."/>
            <person name="Schmutz J."/>
            <person name="Selles B."/>
            <person name="Shapiro H."/>
            <person name="Tanguay P."/>
            <person name="Tuskan G.A."/>
            <person name="Henrissat B."/>
            <person name="Van de Peer Y."/>
            <person name="Rouze P."/>
            <person name="Ellis J.G."/>
            <person name="Dodds P.N."/>
            <person name="Schein J.E."/>
            <person name="Zhong S."/>
            <person name="Hamelin R.C."/>
            <person name="Grigoriev I.V."/>
            <person name="Szabo L.J."/>
            <person name="Martin F."/>
        </authorList>
    </citation>
    <scope>NUCLEOTIDE SEQUENCE [LARGE SCALE GENOMIC DNA]</scope>
    <source>
        <strain evidence="4">98AG31 / pathotype 3-4-7</strain>
    </source>
</reference>
<name>F4RJD8_MELLP</name>
<dbReference type="OrthoDB" id="2505611at2759"/>
<evidence type="ECO:0000256" key="1">
    <source>
        <dbReference type="SAM" id="Coils"/>
    </source>
</evidence>
<protein>
    <submittedName>
        <fullName evidence="3">Uncharacterized protein</fullName>
    </submittedName>
</protein>
<dbReference type="eggNOG" id="ENOG502SNES">
    <property type="taxonomic scope" value="Eukaryota"/>
</dbReference>
<dbReference type="AlphaFoldDB" id="F4RJD8"/>
<dbReference type="InParanoid" id="F4RJD8"/>
<evidence type="ECO:0000313" key="3">
    <source>
        <dbReference type="EMBL" id="EGG07516.1"/>
    </source>
</evidence>
<dbReference type="EMBL" id="GL883104">
    <property type="protein sequence ID" value="EGG07516.1"/>
    <property type="molecule type" value="Genomic_DNA"/>
</dbReference>